<dbReference type="PANTHER" id="PTHR42964">
    <property type="entry name" value="ENOYL-COA HYDRATASE"/>
    <property type="match status" value="1"/>
</dbReference>
<dbReference type="InterPro" id="IPR051683">
    <property type="entry name" value="Enoyl-CoA_Hydratase/Isomerase"/>
</dbReference>
<dbReference type="Proteomes" id="UP001589810">
    <property type="component" value="Unassembled WGS sequence"/>
</dbReference>
<organism evidence="2 3">
    <name type="scientific">Kutzneria chonburiensis</name>
    <dbReference type="NCBI Taxonomy" id="1483604"/>
    <lineage>
        <taxon>Bacteria</taxon>
        <taxon>Bacillati</taxon>
        <taxon>Actinomycetota</taxon>
        <taxon>Actinomycetes</taxon>
        <taxon>Pseudonocardiales</taxon>
        <taxon>Pseudonocardiaceae</taxon>
        <taxon>Kutzneria</taxon>
    </lineage>
</organism>
<comment type="similarity">
    <text evidence="1">Belongs to the enoyl-CoA hydratase/isomerase family.</text>
</comment>
<dbReference type="EMBL" id="JBHLUD010000015">
    <property type="protein sequence ID" value="MFC0548253.1"/>
    <property type="molecule type" value="Genomic_DNA"/>
</dbReference>
<gene>
    <name evidence="2" type="ORF">ACFFH7_42565</name>
</gene>
<dbReference type="Pfam" id="PF00378">
    <property type="entry name" value="ECH_1"/>
    <property type="match status" value="1"/>
</dbReference>
<dbReference type="SUPFAM" id="SSF52096">
    <property type="entry name" value="ClpP/crotonase"/>
    <property type="match status" value="1"/>
</dbReference>
<accession>A0ABV6N6N8</accession>
<keyword evidence="3" id="KW-1185">Reference proteome</keyword>
<name>A0ABV6N6N8_9PSEU</name>
<dbReference type="RefSeq" id="WP_273937906.1">
    <property type="nucleotide sequence ID" value="NZ_CP097263.1"/>
</dbReference>
<sequence length="233" mass="24613">MPPYAGYVLDRPGRRNTIDEAMLAAIDRALTAAESSSDNRVFVISAAGEDFCAGMDLDTAPPAGPVVGELPYWKLLRRLTTSPLVTVSVVDGAATAGGVGLAAACDVVLAGRDARFRLTETLLGLVPAMALPFVARRTGEQRAFNAALLADDIDAEAALGLGLVDRVGASGQELLRPLLVGLRRVQRETVAALKNYRNTAFGWRDDLGTVAGQAFLDRMDSDLVRTMVKAVAS</sequence>
<evidence type="ECO:0000313" key="2">
    <source>
        <dbReference type="EMBL" id="MFC0548253.1"/>
    </source>
</evidence>
<comment type="caution">
    <text evidence="2">The sequence shown here is derived from an EMBL/GenBank/DDBJ whole genome shotgun (WGS) entry which is preliminary data.</text>
</comment>
<dbReference type="PANTHER" id="PTHR42964:SF1">
    <property type="entry name" value="POLYKETIDE BIOSYNTHESIS ENOYL-COA HYDRATASE PKSH-RELATED"/>
    <property type="match status" value="1"/>
</dbReference>
<evidence type="ECO:0000313" key="3">
    <source>
        <dbReference type="Proteomes" id="UP001589810"/>
    </source>
</evidence>
<reference evidence="2 3" key="1">
    <citation type="submission" date="2024-09" db="EMBL/GenBank/DDBJ databases">
        <authorList>
            <person name="Sun Q."/>
            <person name="Mori K."/>
        </authorList>
    </citation>
    <scope>NUCLEOTIDE SEQUENCE [LARGE SCALE GENOMIC DNA]</scope>
    <source>
        <strain evidence="2 3">TBRC 1432</strain>
    </source>
</reference>
<dbReference type="InterPro" id="IPR001753">
    <property type="entry name" value="Enoyl-CoA_hydra/iso"/>
</dbReference>
<proteinExistence type="inferred from homology"/>
<evidence type="ECO:0000256" key="1">
    <source>
        <dbReference type="ARBA" id="ARBA00005254"/>
    </source>
</evidence>
<protein>
    <submittedName>
        <fullName evidence="2">Enoyl-CoA hydratase-related protein</fullName>
    </submittedName>
</protein>
<dbReference type="InterPro" id="IPR029045">
    <property type="entry name" value="ClpP/crotonase-like_dom_sf"/>
</dbReference>
<dbReference type="CDD" id="cd06558">
    <property type="entry name" value="crotonase-like"/>
    <property type="match status" value="1"/>
</dbReference>
<dbReference type="Gene3D" id="3.90.226.10">
    <property type="entry name" value="2-enoyl-CoA Hydratase, Chain A, domain 1"/>
    <property type="match status" value="1"/>
</dbReference>